<dbReference type="Proteomes" id="UP000244073">
    <property type="component" value="Unassembled WGS sequence"/>
</dbReference>
<proteinExistence type="predicted"/>
<evidence type="ECO:0000313" key="1">
    <source>
        <dbReference type="EMBL" id="PTU18204.1"/>
    </source>
</evidence>
<accession>A0A2T5LPJ4</accession>
<organism evidence="1 2">
    <name type="scientific">Aspergillus ochraceoroseus IBT 24754</name>
    <dbReference type="NCBI Taxonomy" id="1392256"/>
    <lineage>
        <taxon>Eukaryota</taxon>
        <taxon>Fungi</taxon>
        <taxon>Dikarya</taxon>
        <taxon>Ascomycota</taxon>
        <taxon>Pezizomycotina</taxon>
        <taxon>Eurotiomycetes</taxon>
        <taxon>Eurotiomycetidae</taxon>
        <taxon>Eurotiales</taxon>
        <taxon>Aspergillaceae</taxon>
        <taxon>Aspergillus</taxon>
        <taxon>Aspergillus subgen. Nidulantes</taxon>
    </lineage>
</organism>
<name>A0A2T5LPJ4_9EURO</name>
<dbReference type="RefSeq" id="XP_040749596.1">
    <property type="nucleotide sequence ID" value="XM_040900194.1"/>
</dbReference>
<dbReference type="GeneID" id="63817076"/>
<sequence length="153" mass="17368">MRRCRFLDQHPCHPPSRSQGPASIRRKNELDRQLQTNFDVQNDKRLGFFTAGGVAEFLRRNNTEYGVQIAQGRKPNLWGRFFALRKQPPPDALKDSCPGRVVEHIDVESMQGACCLGSISKVADNSVILYWLEAKIPLLRLHEGNGLRLRSDA</sequence>
<dbReference type="VEuPathDB" id="FungiDB:P175DRAFT_0535115"/>
<evidence type="ECO:0000313" key="2">
    <source>
        <dbReference type="Proteomes" id="UP000244073"/>
    </source>
</evidence>
<reference evidence="1 2" key="1">
    <citation type="journal article" date="2018" name="Proc. Natl. Acad. Sci. U.S.A.">
        <title>Linking secondary metabolites to gene clusters through genome sequencing of six diverse Aspergillus species.</title>
        <authorList>
            <person name="Kaerboelling I."/>
            <person name="Vesth T.C."/>
            <person name="Frisvad J.C."/>
            <person name="Nybo J.L."/>
            <person name="Theobald S."/>
            <person name="Kuo A."/>
            <person name="Bowyer P."/>
            <person name="Matsuda Y."/>
            <person name="Mondo S."/>
            <person name="Lyhne E.K."/>
            <person name="Kogle M.E."/>
            <person name="Clum A."/>
            <person name="Lipzen A."/>
            <person name="Salamov A."/>
            <person name="Ngan C.Y."/>
            <person name="Daum C."/>
            <person name="Chiniquy J."/>
            <person name="Barry K."/>
            <person name="LaButti K."/>
            <person name="Haridas S."/>
            <person name="Simmons B.A."/>
            <person name="Magnuson J.K."/>
            <person name="Mortensen U.H."/>
            <person name="Larsen T.O."/>
            <person name="Grigoriev I.V."/>
            <person name="Baker S.E."/>
            <person name="Andersen M.R."/>
        </authorList>
    </citation>
    <scope>NUCLEOTIDE SEQUENCE [LARGE SCALE GENOMIC DNA]</scope>
    <source>
        <strain evidence="1 2">IBT 24754</strain>
    </source>
</reference>
<protein>
    <submittedName>
        <fullName evidence="1">Uncharacterized protein</fullName>
    </submittedName>
</protein>
<gene>
    <name evidence="1" type="ORF">P175DRAFT_0535115</name>
</gene>
<dbReference type="AlphaFoldDB" id="A0A2T5LPJ4"/>
<comment type="caution">
    <text evidence="1">The sequence shown here is derived from an EMBL/GenBank/DDBJ whole genome shotgun (WGS) entry which is preliminary data.</text>
</comment>
<dbReference type="EMBL" id="MSFN02000008">
    <property type="protein sequence ID" value="PTU18204.1"/>
    <property type="molecule type" value="Genomic_DNA"/>
</dbReference>